<accession>W0EYJ9</accession>
<protein>
    <submittedName>
        <fullName evidence="3">Peptidase M1</fullName>
    </submittedName>
</protein>
<keyword evidence="4" id="KW-1185">Reference proteome</keyword>
<dbReference type="STRING" id="929713.NIASO_13460"/>
<dbReference type="GO" id="GO:0008270">
    <property type="term" value="F:zinc ion binding"/>
    <property type="evidence" value="ECO:0007669"/>
    <property type="project" value="InterPro"/>
</dbReference>
<dbReference type="Gene3D" id="1.10.390.10">
    <property type="entry name" value="Neutral Protease Domain 2"/>
    <property type="match status" value="1"/>
</dbReference>
<organism evidence="3 4">
    <name type="scientific">Niabella soli DSM 19437</name>
    <dbReference type="NCBI Taxonomy" id="929713"/>
    <lineage>
        <taxon>Bacteria</taxon>
        <taxon>Pseudomonadati</taxon>
        <taxon>Bacteroidota</taxon>
        <taxon>Chitinophagia</taxon>
        <taxon>Chitinophagales</taxon>
        <taxon>Chitinophagaceae</taxon>
        <taxon>Niabella</taxon>
    </lineage>
</organism>
<dbReference type="RefSeq" id="WP_008586295.1">
    <property type="nucleotide sequence ID" value="NZ_CP007035.1"/>
</dbReference>
<sequence>MYKFFTLLLCICYSIYSTAQNYDPNKVFAPGFYTFNGNAFRAADGTPGRAYWQNRANYAIEAAFDTTTNILSGTEVIEYINNSPNTLDYLWLELDQNVDKENSRAQSLTAPGLEPAPDKGFKLATVELNNGGAWQQAAYQVQDTRMQLRLKKALDSGKSLKLKIRFSFKLLKSSAADRAGILQTKNGKIFEFGYWFPRLCVYDDLNGWNTLPYIGGGEFYFEYGNIDYKITVPAGMLAVGSGQLLNGKELLSDKVLTHLSKAHASDKTVVIYSQEDIKKQSPTKKISGTVTWHFAMNNTRDVAFALSKAFIWDGAKIDLPSGKTAFAQSVYPEESVQGKSEWNHATEYVKASVEDFSKKWFEYPYPEATNVAGPIGGMEFPALAFDYYREGGKGLWALVSHEIGHTWYPMIVGSDERRYPFMDEGFNTFIDIYAQEDFNKGQFAPKRDGEYAPKGGNPADEIIPVIKATKNGPTLLSPPDGMDYKYVHPLAYFKTAFGLVLLRDIILGKDRFDYAFRSYTKNWAFKHPSPVDFFRTMDNAAGEDLSWFWREWFYNNWELDQAITDVKYVDGDPAKGALITIENKEQMVMPVPLAVAERNGHTQHIRVPVEVWQLGAKHTIKVNTTSRLASVVIDPKNQLPDSNRENNKWKP</sequence>
<evidence type="ECO:0000259" key="2">
    <source>
        <dbReference type="Pfam" id="PF01433"/>
    </source>
</evidence>
<evidence type="ECO:0000313" key="3">
    <source>
        <dbReference type="EMBL" id="AHF15895.1"/>
    </source>
</evidence>
<evidence type="ECO:0000256" key="1">
    <source>
        <dbReference type="SAM" id="SignalP"/>
    </source>
</evidence>
<reference evidence="3 4" key="1">
    <citation type="submission" date="2013-12" db="EMBL/GenBank/DDBJ databases">
        <authorList>
            <consortium name="DOE Joint Genome Institute"/>
            <person name="Eisen J."/>
            <person name="Huntemann M."/>
            <person name="Han J."/>
            <person name="Chen A."/>
            <person name="Kyrpides N."/>
            <person name="Mavromatis K."/>
            <person name="Markowitz V."/>
            <person name="Palaniappan K."/>
            <person name="Ivanova N."/>
            <person name="Schaumberg A."/>
            <person name="Pati A."/>
            <person name="Liolios K."/>
            <person name="Nordberg H.P."/>
            <person name="Cantor M.N."/>
            <person name="Hua S.X."/>
            <person name="Woyke T."/>
        </authorList>
    </citation>
    <scope>NUCLEOTIDE SEQUENCE [LARGE SCALE GENOMIC DNA]</scope>
    <source>
        <strain evidence="4">DSM 19437</strain>
    </source>
</reference>
<feature type="domain" description="Peptidase M1 membrane alanine aminopeptidase" evidence="2">
    <location>
        <begin position="396"/>
        <end position="552"/>
    </location>
</feature>
<feature type="chain" id="PRO_5004788107" evidence="1">
    <location>
        <begin position="20"/>
        <end position="651"/>
    </location>
</feature>
<feature type="signal peptide" evidence="1">
    <location>
        <begin position="1"/>
        <end position="19"/>
    </location>
</feature>
<gene>
    <name evidence="3" type="ORF">NIASO_13460</name>
</gene>
<dbReference type="InterPro" id="IPR027268">
    <property type="entry name" value="Peptidase_M4/M1_CTD_sf"/>
</dbReference>
<dbReference type="AlphaFoldDB" id="W0EYJ9"/>
<dbReference type="eggNOG" id="COG0308">
    <property type="taxonomic scope" value="Bacteria"/>
</dbReference>
<dbReference type="KEGG" id="nso:NIASO_13460"/>
<name>W0EYJ9_9BACT</name>
<dbReference type="EMBL" id="CP007035">
    <property type="protein sequence ID" value="AHF15895.1"/>
    <property type="molecule type" value="Genomic_DNA"/>
</dbReference>
<evidence type="ECO:0000313" key="4">
    <source>
        <dbReference type="Proteomes" id="UP000003586"/>
    </source>
</evidence>
<dbReference type="HOGENOM" id="CLU_015077_0_0_10"/>
<dbReference type="InterPro" id="IPR014782">
    <property type="entry name" value="Peptidase_M1_dom"/>
</dbReference>
<dbReference type="GO" id="GO:0008237">
    <property type="term" value="F:metallopeptidase activity"/>
    <property type="evidence" value="ECO:0007669"/>
    <property type="project" value="InterPro"/>
</dbReference>
<dbReference type="Proteomes" id="UP000003586">
    <property type="component" value="Chromosome"/>
</dbReference>
<proteinExistence type="predicted"/>
<dbReference type="Pfam" id="PF01433">
    <property type="entry name" value="Peptidase_M1"/>
    <property type="match status" value="1"/>
</dbReference>
<keyword evidence="1" id="KW-0732">Signal</keyword>
<dbReference type="CDD" id="cd09604">
    <property type="entry name" value="M1_APN_like"/>
    <property type="match status" value="1"/>
</dbReference>
<dbReference type="SUPFAM" id="SSF55486">
    <property type="entry name" value="Metalloproteases ('zincins'), catalytic domain"/>
    <property type="match status" value="1"/>
</dbReference>